<evidence type="ECO:0000313" key="2">
    <source>
        <dbReference type="EMBL" id="KKM89776.1"/>
    </source>
</evidence>
<dbReference type="EMBL" id="LAZR01006767">
    <property type="protein sequence ID" value="KKM89776.1"/>
    <property type="molecule type" value="Genomic_DNA"/>
</dbReference>
<accession>A0A0F9LRL7</accession>
<proteinExistence type="predicted"/>
<protein>
    <submittedName>
        <fullName evidence="2">Uncharacterized protein</fullName>
    </submittedName>
</protein>
<feature type="transmembrane region" description="Helical" evidence="1">
    <location>
        <begin position="61"/>
        <end position="78"/>
    </location>
</feature>
<keyword evidence="1" id="KW-0472">Membrane</keyword>
<dbReference type="AlphaFoldDB" id="A0A0F9LRL7"/>
<name>A0A0F9LRL7_9ZZZZ</name>
<comment type="caution">
    <text evidence="2">The sequence shown here is derived from an EMBL/GenBank/DDBJ whole genome shotgun (WGS) entry which is preliminary data.</text>
</comment>
<sequence length="82" mass="9337">MSEPCNQTNTIKSLIESKGSTEAKLNNIEKCLKDIKDNHLHSIYDKIDNINTKLSVNRPTWTITVIITFLVSLVLLLLREVL</sequence>
<keyword evidence="1" id="KW-1133">Transmembrane helix</keyword>
<organism evidence="2">
    <name type="scientific">marine sediment metagenome</name>
    <dbReference type="NCBI Taxonomy" id="412755"/>
    <lineage>
        <taxon>unclassified sequences</taxon>
        <taxon>metagenomes</taxon>
        <taxon>ecological metagenomes</taxon>
    </lineage>
</organism>
<gene>
    <name evidence="2" type="ORF">LCGC14_1245290</name>
</gene>
<evidence type="ECO:0000256" key="1">
    <source>
        <dbReference type="SAM" id="Phobius"/>
    </source>
</evidence>
<reference evidence="2" key="1">
    <citation type="journal article" date="2015" name="Nature">
        <title>Complex archaea that bridge the gap between prokaryotes and eukaryotes.</title>
        <authorList>
            <person name="Spang A."/>
            <person name="Saw J.H."/>
            <person name="Jorgensen S.L."/>
            <person name="Zaremba-Niedzwiedzka K."/>
            <person name="Martijn J."/>
            <person name="Lind A.E."/>
            <person name="van Eijk R."/>
            <person name="Schleper C."/>
            <person name="Guy L."/>
            <person name="Ettema T.J."/>
        </authorList>
    </citation>
    <scope>NUCLEOTIDE SEQUENCE</scope>
</reference>
<keyword evidence="1" id="KW-0812">Transmembrane</keyword>